<dbReference type="InterPro" id="IPR052559">
    <property type="entry name" value="V-haloperoxidase"/>
</dbReference>
<dbReference type="EMBL" id="JAIRBC010000009">
    <property type="protein sequence ID" value="MCG2460608.1"/>
    <property type="molecule type" value="Genomic_DNA"/>
</dbReference>
<proteinExistence type="predicted"/>
<evidence type="ECO:0000313" key="2">
    <source>
        <dbReference type="EMBL" id="MCG2460608.1"/>
    </source>
</evidence>
<name>A0AAE3EUI1_9FLAO</name>
<dbReference type="PANTHER" id="PTHR34599:SF1">
    <property type="entry name" value="PHOSPHATIDIC ACID PHOSPHATASE TYPE 2_HALOPEROXIDASE DOMAIN-CONTAINING PROTEIN"/>
    <property type="match status" value="1"/>
</dbReference>
<keyword evidence="3" id="KW-1185">Reference proteome</keyword>
<organism evidence="2 3">
    <name type="scientific">Cerina litoralis</name>
    <dbReference type="NCBI Taxonomy" id="2874477"/>
    <lineage>
        <taxon>Bacteria</taxon>
        <taxon>Pseudomonadati</taxon>
        <taxon>Bacteroidota</taxon>
        <taxon>Flavobacteriia</taxon>
        <taxon>Flavobacteriales</taxon>
        <taxon>Flavobacteriaceae</taxon>
        <taxon>Cerina</taxon>
    </lineage>
</organism>
<dbReference type="SUPFAM" id="SSF48317">
    <property type="entry name" value="Acid phosphatase/Vanadium-dependent haloperoxidase"/>
    <property type="match status" value="1"/>
</dbReference>
<dbReference type="Proteomes" id="UP001200642">
    <property type="component" value="Unassembled WGS sequence"/>
</dbReference>
<dbReference type="PANTHER" id="PTHR34599">
    <property type="entry name" value="PEROXIDASE-RELATED"/>
    <property type="match status" value="1"/>
</dbReference>
<gene>
    <name evidence="2" type="ORF">K8352_07610</name>
</gene>
<evidence type="ECO:0000313" key="3">
    <source>
        <dbReference type="Proteomes" id="UP001200642"/>
    </source>
</evidence>
<sequence>MNLKAKAWTILFGILMVAGSCKKETKPIEISPELYDASVDRVIEIMIHDIFSPPVASRILAYPNVAAYEIIAQTDDKYQTLAGQLTDLTPIPVLDTTKNINPKLSALIAHMALSKKLIFSEDRITTMQDSLYGVWKATNEDQFEASKAYGMKVVDHIAAWMNKDNYNQTRTMPKFTVNTEDPTRWQPTPPAYMDGIEPHWNDIRPFALDSAQQFKPLPPPNFSMDKESEFYKELKEVYDTGMKITQAGDESEEMAIAKFWDCNPYVSVTRGHLMFATKKISPGAHWIGIVKIANRKINSNFDDSVYAYTKTSIAIADAFISCWDEKYRSNLIRPETLINQHIDENWMPLLQTPPFPEYTSGHSVVSGAAAEVLTSIYGDNFSFDDDTETPYGLPVRSFTSFNQASAEAAISRMYGGIHYRAAIEIGLKQGRDIGDFVIKKITMKNPGALASK</sequence>
<accession>A0AAE3EUI1</accession>
<dbReference type="InterPro" id="IPR000326">
    <property type="entry name" value="PAP2/HPO"/>
</dbReference>
<reference evidence="2" key="1">
    <citation type="submission" date="2023-02" db="EMBL/GenBank/DDBJ databases">
        <title>Genome of Flavobacteriaceae gen. nov. sp. strain F89.</title>
        <authorList>
            <person name="Wang Y."/>
        </authorList>
    </citation>
    <scope>NUCLEOTIDE SEQUENCE</scope>
    <source>
        <strain evidence="2">F89</strain>
    </source>
</reference>
<evidence type="ECO:0000259" key="1">
    <source>
        <dbReference type="Pfam" id="PF01569"/>
    </source>
</evidence>
<protein>
    <submittedName>
        <fullName evidence="2">Vanadium-dependent haloperoxidase</fullName>
    </submittedName>
</protein>
<dbReference type="Pfam" id="PF01569">
    <property type="entry name" value="PAP2"/>
    <property type="match status" value="1"/>
</dbReference>
<feature type="domain" description="Phosphatidic acid phosphatase type 2/haloperoxidase" evidence="1">
    <location>
        <begin position="312"/>
        <end position="430"/>
    </location>
</feature>
<dbReference type="AlphaFoldDB" id="A0AAE3EUI1"/>
<dbReference type="RefSeq" id="WP_317901752.1">
    <property type="nucleotide sequence ID" value="NZ_JAIRBC010000009.1"/>
</dbReference>
<dbReference type="PROSITE" id="PS51257">
    <property type="entry name" value="PROKAR_LIPOPROTEIN"/>
    <property type="match status" value="1"/>
</dbReference>
<comment type="caution">
    <text evidence="2">The sequence shown here is derived from an EMBL/GenBank/DDBJ whole genome shotgun (WGS) entry which is preliminary data.</text>
</comment>
<dbReference type="CDD" id="cd03398">
    <property type="entry name" value="PAP2_haloperoxidase"/>
    <property type="match status" value="1"/>
</dbReference>
<dbReference type="Gene3D" id="1.10.606.20">
    <property type="match status" value="1"/>
</dbReference>
<dbReference type="InterPro" id="IPR036938">
    <property type="entry name" value="PAP2/HPO_sf"/>
</dbReference>